<dbReference type="Proteomes" id="UP000198828">
    <property type="component" value="Unassembled WGS sequence"/>
</dbReference>
<dbReference type="InterPro" id="IPR036779">
    <property type="entry name" value="LysM_dom_sf"/>
</dbReference>
<dbReference type="Gene3D" id="2.60.120.430">
    <property type="entry name" value="Galactose-binding lectin"/>
    <property type="match status" value="1"/>
</dbReference>
<evidence type="ECO:0000259" key="2">
    <source>
        <dbReference type="PROSITE" id="PS51782"/>
    </source>
</evidence>
<sequence>MEKIGLMKKIMIKRKMTKNEIILFYILGTIIFFWTMYRFIIFPQYMKLQALILQRKDYEEKISQINAILKKEDNIEKEGKKLYEEKIALTSKYFPYIDQYEIIVLLSDLFDNENMEFFDINFTTPKEEYIDDFSFHTIDVHIPFRAPYNGLIEILRKIKECPKKLLVTDLLIDSVDSQVLAGHLSMKIYSLIEYNPIYDSKTNLEYASNVVEENPFYPLQELSSPEDEVIYEDEVSLEDETDLQDKVDNHHMEILEDFEDDNYYFIPSSKYVNGGVYKSTNSISNEHSIRFEYNILALESENRAYLDLSNRNIILKYPPDTVGIWVYSFEYSPATLGFRMKGQAGEFVDLELSRGISWKGWNYIEVKFPSDLALYPLQLDKLYIELANNREDYGVLLLDKVEANYTKRTNGFDENNESFSIYVVEKDDTLDEISMKFYGTAKKKDIIIKRNEIKSDKDIKEGRILVIPK</sequence>
<reference evidence="3 4" key="1">
    <citation type="submission" date="2016-10" db="EMBL/GenBank/DDBJ databases">
        <authorList>
            <person name="de Groot N.N."/>
        </authorList>
    </citation>
    <scope>NUCLEOTIDE SEQUENCE [LARGE SCALE GENOMIC DNA]</scope>
    <source>
        <strain evidence="3 4">DSM 23310</strain>
    </source>
</reference>
<dbReference type="SMART" id="SM00257">
    <property type="entry name" value="LysM"/>
    <property type="match status" value="1"/>
</dbReference>
<dbReference type="PROSITE" id="PS51782">
    <property type="entry name" value="LYSM"/>
    <property type="match status" value="1"/>
</dbReference>
<name>A0A1H3CNW5_9FIRM</name>
<feature type="transmembrane region" description="Helical" evidence="1">
    <location>
        <begin position="21"/>
        <end position="40"/>
    </location>
</feature>
<keyword evidence="1" id="KW-1133">Transmembrane helix</keyword>
<dbReference type="RefSeq" id="WP_159428694.1">
    <property type="nucleotide sequence ID" value="NZ_FNNG01000013.1"/>
</dbReference>
<dbReference type="EMBL" id="FNNG01000013">
    <property type="protein sequence ID" value="SDX55806.1"/>
    <property type="molecule type" value="Genomic_DNA"/>
</dbReference>
<evidence type="ECO:0000256" key="1">
    <source>
        <dbReference type="SAM" id="Phobius"/>
    </source>
</evidence>
<keyword evidence="1" id="KW-0472">Membrane</keyword>
<dbReference type="CDD" id="cd00118">
    <property type="entry name" value="LysM"/>
    <property type="match status" value="1"/>
</dbReference>
<organism evidence="3 4">
    <name type="scientific">Tepidimicrobium xylanilyticum</name>
    <dbReference type="NCBI Taxonomy" id="1123352"/>
    <lineage>
        <taxon>Bacteria</taxon>
        <taxon>Bacillati</taxon>
        <taxon>Bacillota</taxon>
        <taxon>Tissierellia</taxon>
        <taxon>Tissierellales</taxon>
        <taxon>Tepidimicrobiaceae</taxon>
        <taxon>Tepidimicrobium</taxon>
    </lineage>
</organism>
<dbReference type="Gene3D" id="3.10.350.10">
    <property type="entry name" value="LysM domain"/>
    <property type="match status" value="1"/>
</dbReference>
<dbReference type="InterPro" id="IPR018392">
    <property type="entry name" value="LysM"/>
</dbReference>
<keyword evidence="1" id="KW-0812">Transmembrane</keyword>
<evidence type="ECO:0000313" key="4">
    <source>
        <dbReference type="Proteomes" id="UP000198828"/>
    </source>
</evidence>
<feature type="domain" description="LysM" evidence="2">
    <location>
        <begin position="420"/>
        <end position="467"/>
    </location>
</feature>
<dbReference type="AlphaFoldDB" id="A0A1H3CNW5"/>
<evidence type="ECO:0000313" key="3">
    <source>
        <dbReference type="EMBL" id="SDX55806.1"/>
    </source>
</evidence>
<gene>
    <name evidence="3" type="ORF">SAMN05660923_02509</name>
</gene>
<dbReference type="OrthoDB" id="1704601at2"/>
<proteinExistence type="predicted"/>
<protein>
    <submittedName>
        <fullName evidence="3">Type IV pilus assembly protein PilO</fullName>
    </submittedName>
</protein>
<accession>A0A1H3CNW5</accession>
<keyword evidence="4" id="KW-1185">Reference proteome</keyword>
<dbReference type="Pfam" id="PF01476">
    <property type="entry name" value="LysM"/>
    <property type="match status" value="1"/>
</dbReference>